<evidence type="ECO:0000313" key="3">
    <source>
        <dbReference type="Proteomes" id="UP000037510"/>
    </source>
</evidence>
<feature type="non-terminal residue" evidence="2">
    <location>
        <position position="1"/>
    </location>
</feature>
<dbReference type="EMBL" id="JTDY01003658">
    <property type="protein sequence ID" value="KOB69203.1"/>
    <property type="molecule type" value="Genomic_DNA"/>
</dbReference>
<feature type="region of interest" description="Disordered" evidence="1">
    <location>
        <begin position="44"/>
        <end position="66"/>
    </location>
</feature>
<dbReference type="Proteomes" id="UP000037510">
    <property type="component" value="Unassembled WGS sequence"/>
</dbReference>
<organism evidence="2 3">
    <name type="scientific">Operophtera brumata</name>
    <name type="common">Winter moth</name>
    <name type="synonym">Phalaena brumata</name>
    <dbReference type="NCBI Taxonomy" id="104452"/>
    <lineage>
        <taxon>Eukaryota</taxon>
        <taxon>Metazoa</taxon>
        <taxon>Ecdysozoa</taxon>
        <taxon>Arthropoda</taxon>
        <taxon>Hexapoda</taxon>
        <taxon>Insecta</taxon>
        <taxon>Pterygota</taxon>
        <taxon>Neoptera</taxon>
        <taxon>Endopterygota</taxon>
        <taxon>Lepidoptera</taxon>
        <taxon>Glossata</taxon>
        <taxon>Ditrysia</taxon>
        <taxon>Geometroidea</taxon>
        <taxon>Geometridae</taxon>
        <taxon>Larentiinae</taxon>
        <taxon>Operophtera</taxon>
    </lineage>
</organism>
<dbReference type="AlphaFoldDB" id="A0A0L7L131"/>
<evidence type="ECO:0000313" key="2">
    <source>
        <dbReference type="EMBL" id="KOB69203.1"/>
    </source>
</evidence>
<reference evidence="2 3" key="1">
    <citation type="journal article" date="2015" name="Genome Biol. Evol.">
        <title>The genome of winter moth (Operophtera brumata) provides a genomic perspective on sexual dimorphism and phenology.</title>
        <authorList>
            <person name="Derks M.F."/>
            <person name="Smit S."/>
            <person name="Salis L."/>
            <person name="Schijlen E."/>
            <person name="Bossers A."/>
            <person name="Mateman C."/>
            <person name="Pijl A.S."/>
            <person name="de Ridder D."/>
            <person name="Groenen M.A."/>
            <person name="Visser M.E."/>
            <person name="Megens H.J."/>
        </authorList>
    </citation>
    <scope>NUCLEOTIDE SEQUENCE [LARGE SCALE GENOMIC DNA]</scope>
    <source>
        <strain evidence="2">WM2013NL</strain>
        <tissue evidence="2">Head and thorax</tissue>
    </source>
</reference>
<feature type="non-terminal residue" evidence="2">
    <location>
        <position position="66"/>
    </location>
</feature>
<proteinExistence type="predicted"/>
<dbReference type="InterPro" id="IPR036505">
    <property type="entry name" value="Amidase/PGRP_sf"/>
</dbReference>
<gene>
    <name evidence="2" type="ORF">OBRU01_17380</name>
</gene>
<dbReference type="Gene3D" id="3.40.80.10">
    <property type="entry name" value="Peptidoglycan recognition protein-like"/>
    <property type="match status" value="1"/>
</dbReference>
<evidence type="ECO:0000256" key="1">
    <source>
        <dbReference type="SAM" id="MobiDB-lite"/>
    </source>
</evidence>
<sequence length="66" mass="7519">MTQWAGEGCLRKEVLPNPLTLVVIQHTNGHLSADYKVLGHRQVSNTQSPGDELQKEIEKWPQWTPQ</sequence>
<dbReference type="GO" id="GO:0008745">
    <property type="term" value="F:N-acetylmuramoyl-L-alanine amidase activity"/>
    <property type="evidence" value="ECO:0007669"/>
    <property type="project" value="InterPro"/>
</dbReference>
<protein>
    <submittedName>
        <fullName evidence="2">Putative ubiquitin-conjugating enzyme E2 W</fullName>
    </submittedName>
</protein>
<dbReference type="SUPFAM" id="SSF55846">
    <property type="entry name" value="N-acetylmuramoyl-L-alanine amidase-like"/>
    <property type="match status" value="1"/>
</dbReference>
<accession>A0A0L7L131</accession>
<name>A0A0L7L131_OPEBR</name>
<keyword evidence="3" id="KW-1185">Reference proteome</keyword>
<dbReference type="GO" id="GO:0009253">
    <property type="term" value="P:peptidoglycan catabolic process"/>
    <property type="evidence" value="ECO:0007669"/>
    <property type="project" value="InterPro"/>
</dbReference>
<comment type="caution">
    <text evidence="2">The sequence shown here is derived from an EMBL/GenBank/DDBJ whole genome shotgun (WGS) entry which is preliminary data.</text>
</comment>